<dbReference type="Gene3D" id="3.10.450.50">
    <property type="match status" value="1"/>
</dbReference>
<dbReference type="EMBL" id="FRDM01000006">
    <property type="protein sequence ID" value="SHN69682.1"/>
    <property type="molecule type" value="Genomic_DNA"/>
</dbReference>
<dbReference type="OrthoDB" id="4556332at2"/>
<dbReference type="RefSeq" id="WP_072916309.1">
    <property type="nucleotide sequence ID" value="NZ_FRDM01000006.1"/>
</dbReference>
<name>A0A1M7TG09_9ACTN</name>
<proteinExistence type="predicted"/>
<dbReference type="InterPro" id="IPR032710">
    <property type="entry name" value="NTF2-like_dom_sf"/>
</dbReference>
<evidence type="ECO:0000313" key="2">
    <source>
        <dbReference type="Proteomes" id="UP000184428"/>
    </source>
</evidence>
<protein>
    <submittedName>
        <fullName evidence="1">Putative lumazine-binding</fullName>
    </submittedName>
</protein>
<dbReference type="InterPro" id="IPR039437">
    <property type="entry name" value="FrzH/put_lumazine-bd"/>
</dbReference>
<organism evidence="1 2">
    <name type="scientific">Geodermatophilus obscurus</name>
    <dbReference type="NCBI Taxonomy" id="1861"/>
    <lineage>
        <taxon>Bacteria</taxon>
        <taxon>Bacillati</taxon>
        <taxon>Actinomycetota</taxon>
        <taxon>Actinomycetes</taxon>
        <taxon>Geodermatophilales</taxon>
        <taxon>Geodermatophilaceae</taxon>
        <taxon>Geodermatophilus</taxon>
    </lineage>
</organism>
<reference evidence="1 2" key="1">
    <citation type="submission" date="2016-12" db="EMBL/GenBank/DDBJ databases">
        <authorList>
            <person name="Song W.-J."/>
            <person name="Kurnit D.M."/>
        </authorList>
    </citation>
    <scope>NUCLEOTIDE SEQUENCE [LARGE SCALE GENOMIC DNA]</scope>
    <source>
        <strain evidence="1 2">DSM 43162</strain>
    </source>
</reference>
<evidence type="ECO:0000313" key="1">
    <source>
        <dbReference type="EMBL" id="SHN69682.1"/>
    </source>
</evidence>
<dbReference type="Proteomes" id="UP000184428">
    <property type="component" value="Unassembled WGS sequence"/>
</dbReference>
<dbReference type="AlphaFoldDB" id="A0A1M7TG09"/>
<accession>A0A1M7TG09</accession>
<sequence>MSQVLNSRAGPADAVREYDQVRRIVQLFLDGESRGDAAKLREASHPDARMFGSVGGARYDMPMAEFIELAAKQPGDTGNHRTRILSVQQTGDAAVAEAAEEGYWGSLSLIDYFQLMRIERSWKVVSKLFAHTGGDVPAST</sequence>
<gene>
    <name evidence="1" type="ORF">SAMN05660350_01693</name>
</gene>
<dbReference type="SUPFAM" id="SSF54427">
    <property type="entry name" value="NTF2-like"/>
    <property type="match status" value="1"/>
</dbReference>
<dbReference type="Pfam" id="PF12893">
    <property type="entry name" value="Lumazine_bd_2"/>
    <property type="match status" value="1"/>
</dbReference>